<dbReference type="GO" id="GO:0009279">
    <property type="term" value="C:cell outer membrane"/>
    <property type="evidence" value="ECO:0007669"/>
    <property type="project" value="UniProtKB-SubCell"/>
</dbReference>
<dbReference type="AlphaFoldDB" id="A0A558C339"/>
<keyword evidence="9" id="KW-1185">Reference proteome</keyword>
<feature type="domain" description="RagB/SusD" evidence="7">
    <location>
        <begin position="392"/>
        <end position="545"/>
    </location>
</feature>
<dbReference type="PROSITE" id="PS51257">
    <property type="entry name" value="PROKAR_LIPOPROTEIN"/>
    <property type="match status" value="1"/>
</dbReference>
<gene>
    <name evidence="8" type="ORF">FNT36_03655</name>
</gene>
<dbReference type="SUPFAM" id="SSF48452">
    <property type="entry name" value="TPR-like"/>
    <property type="match status" value="1"/>
</dbReference>
<dbReference type="Proteomes" id="UP000317624">
    <property type="component" value="Unassembled WGS sequence"/>
</dbReference>
<dbReference type="Gene3D" id="1.25.40.390">
    <property type="match status" value="1"/>
</dbReference>
<organism evidence="8 9">
    <name type="scientific">Hymenobacter setariae</name>
    <dbReference type="NCBI Taxonomy" id="2594794"/>
    <lineage>
        <taxon>Bacteria</taxon>
        <taxon>Pseudomonadati</taxon>
        <taxon>Bacteroidota</taxon>
        <taxon>Cytophagia</taxon>
        <taxon>Cytophagales</taxon>
        <taxon>Hymenobacteraceae</taxon>
        <taxon>Hymenobacter</taxon>
    </lineage>
</organism>
<sequence>MQTKFTRTLGMLALAAGLTALSTGCTKDLDQVPDYSANAEVVYSDPAQIQQVLARLYATYAVSGQQGPSGQADISGIDEGFSNYIRVYWQLQEITTDEAVLGWNDGNLPSINTMTWNADNEFVRATYDRIYYQIGLCNEFIRQTTDANLASRGITGATATTVKQYRSEARLLRAMSYWHIVDLFGGGPFATEADVLGTLPQYKTRAEIFAYVESELKALDGTDASNGGLLAPKAVYARADQAVCWTLLTKLYLNAQVYTGTPRYTDAVTYANKVLAANYQLCTTPSAQFSAYQKLFLADNNTSEARNEIIFPIAFDGTRTRGYGGMTYLVHGAVGGTLSPATIGINSGWGGFRARQQFTALLTNNTTSTSDARRSILYTSGQRLNVDTLTAFRNGYLLPKYKNVTSTGVKGSDAAGDFPDTDFPMFRLADVKLMYAEAVLRGGTGGTAGTALDQVNEVRRRSGSANLSAVALNDILDERARELYWEGHRRTDLIRFGRYTTGYNWALKGGVNSGRDVDATRALFPIPNTDIVANPNLQGKQNPGY</sequence>
<name>A0A558C339_9BACT</name>
<dbReference type="OrthoDB" id="9792139at2"/>
<dbReference type="CDD" id="cd08977">
    <property type="entry name" value="SusD"/>
    <property type="match status" value="1"/>
</dbReference>
<dbReference type="InterPro" id="IPR011990">
    <property type="entry name" value="TPR-like_helical_dom_sf"/>
</dbReference>
<protein>
    <submittedName>
        <fullName evidence="8">RagB/SusD family nutrient uptake outer membrane protein</fullName>
    </submittedName>
</protein>
<evidence type="ECO:0000256" key="3">
    <source>
        <dbReference type="ARBA" id="ARBA00022729"/>
    </source>
</evidence>
<feature type="chain" id="PRO_5035172304" evidence="6">
    <location>
        <begin position="23"/>
        <end position="545"/>
    </location>
</feature>
<evidence type="ECO:0000256" key="2">
    <source>
        <dbReference type="ARBA" id="ARBA00006275"/>
    </source>
</evidence>
<keyword evidence="5" id="KW-0998">Cell outer membrane</keyword>
<evidence type="ECO:0000313" key="9">
    <source>
        <dbReference type="Proteomes" id="UP000317624"/>
    </source>
</evidence>
<evidence type="ECO:0000256" key="1">
    <source>
        <dbReference type="ARBA" id="ARBA00004442"/>
    </source>
</evidence>
<comment type="caution">
    <text evidence="8">The sequence shown here is derived from an EMBL/GenBank/DDBJ whole genome shotgun (WGS) entry which is preliminary data.</text>
</comment>
<dbReference type="EMBL" id="VMRJ01000001">
    <property type="protein sequence ID" value="TVT43199.1"/>
    <property type="molecule type" value="Genomic_DNA"/>
</dbReference>
<dbReference type="RefSeq" id="WP_144844464.1">
    <property type="nucleotide sequence ID" value="NZ_VMRJ01000001.1"/>
</dbReference>
<comment type="subcellular location">
    <subcellularLocation>
        <location evidence="1">Cell outer membrane</location>
    </subcellularLocation>
</comment>
<dbReference type="Pfam" id="PF07980">
    <property type="entry name" value="SusD_RagB"/>
    <property type="match status" value="1"/>
</dbReference>
<evidence type="ECO:0000256" key="5">
    <source>
        <dbReference type="ARBA" id="ARBA00023237"/>
    </source>
</evidence>
<evidence type="ECO:0000313" key="8">
    <source>
        <dbReference type="EMBL" id="TVT43199.1"/>
    </source>
</evidence>
<feature type="signal peptide" evidence="6">
    <location>
        <begin position="1"/>
        <end position="22"/>
    </location>
</feature>
<comment type="similarity">
    <text evidence="2">Belongs to the SusD family.</text>
</comment>
<evidence type="ECO:0000259" key="7">
    <source>
        <dbReference type="Pfam" id="PF07980"/>
    </source>
</evidence>
<evidence type="ECO:0000256" key="6">
    <source>
        <dbReference type="SAM" id="SignalP"/>
    </source>
</evidence>
<dbReference type="Gene3D" id="1.10.3780.10">
    <property type="entry name" value="SusD-like"/>
    <property type="match status" value="1"/>
</dbReference>
<reference evidence="8 9" key="1">
    <citation type="submission" date="2019-07" db="EMBL/GenBank/DDBJ databases">
        <title>Hymenobacter sp. straun FUR1 Genome sequencing and assembly.</title>
        <authorList>
            <person name="Chhetri G."/>
        </authorList>
    </citation>
    <scope>NUCLEOTIDE SEQUENCE [LARGE SCALE GENOMIC DNA]</scope>
    <source>
        <strain evidence="8 9">Fur1</strain>
    </source>
</reference>
<keyword evidence="4" id="KW-0472">Membrane</keyword>
<keyword evidence="3 6" id="KW-0732">Signal</keyword>
<proteinExistence type="inferred from homology"/>
<evidence type="ECO:0000256" key="4">
    <source>
        <dbReference type="ARBA" id="ARBA00023136"/>
    </source>
</evidence>
<dbReference type="InterPro" id="IPR012944">
    <property type="entry name" value="SusD_RagB_dom"/>
</dbReference>
<accession>A0A558C339</accession>
<dbReference type="Gene3D" id="1.25.40.10">
    <property type="entry name" value="Tetratricopeptide repeat domain"/>
    <property type="match status" value="1"/>
</dbReference>